<dbReference type="GO" id="GO:0008817">
    <property type="term" value="F:corrinoid adenosyltransferase activity"/>
    <property type="evidence" value="ECO:0007669"/>
    <property type="project" value="TreeGrafter"/>
</dbReference>
<dbReference type="Gene3D" id="1.20.1200.10">
    <property type="entry name" value="Cobalamin adenosyltransferase-like"/>
    <property type="match status" value="1"/>
</dbReference>
<feature type="domain" description="Cobalamin adenosyltransferase-like" evidence="8">
    <location>
        <begin position="8"/>
        <end position="165"/>
    </location>
</feature>
<evidence type="ECO:0000256" key="6">
    <source>
        <dbReference type="RuleBase" id="RU366026"/>
    </source>
</evidence>
<evidence type="ECO:0000256" key="1">
    <source>
        <dbReference type="ARBA" id="ARBA00007487"/>
    </source>
</evidence>
<proteinExistence type="inferred from homology"/>
<dbReference type="eggNOG" id="COG2096">
    <property type="taxonomic scope" value="Bacteria"/>
</dbReference>
<dbReference type="EC" id="2.5.1.-" evidence="6"/>
<dbReference type="NCBIfam" id="TIGR00636">
    <property type="entry name" value="PduO_Nterm"/>
    <property type="match status" value="1"/>
</dbReference>
<accession>F3KWX6</accession>
<gene>
    <name evidence="9" type="ORF">HGR_14824</name>
</gene>
<dbReference type="InterPro" id="IPR029499">
    <property type="entry name" value="PduO-typ"/>
</dbReference>
<dbReference type="EMBL" id="AEGR01000093">
    <property type="protein sequence ID" value="EGI75763.1"/>
    <property type="molecule type" value="Genomic_DNA"/>
</dbReference>
<organism evidence="9 10">
    <name type="scientific">Hylemonella gracilis ATCC 19624</name>
    <dbReference type="NCBI Taxonomy" id="887062"/>
    <lineage>
        <taxon>Bacteria</taxon>
        <taxon>Pseudomonadati</taxon>
        <taxon>Pseudomonadota</taxon>
        <taxon>Betaproteobacteria</taxon>
        <taxon>Burkholderiales</taxon>
        <taxon>Comamonadaceae</taxon>
        <taxon>Hylemonella</taxon>
    </lineage>
</organism>
<feature type="region of interest" description="Disordered" evidence="7">
    <location>
        <begin position="1"/>
        <end position="26"/>
    </location>
</feature>
<dbReference type="InterPro" id="IPR016030">
    <property type="entry name" value="CblAdoTrfase-like"/>
</dbReference>
<dbReference type="RefSeq" id="WP_006299087.1">
    <property type="nucleotide sequence ID" value="NZ_AEGR01000093.1"/>
</dbReference>
<comment type="subunit">
    <text evidence="2">Homotrimer.</text>
</comment>
<evidence type="ECO:0000256" key="5">
    <source>
        <dbReference type="ARBA" id="ARBA00022840"/>
    </source>
</evidence>
<name>F3KWX6_9BURK</name>
<dbReference type="STRING" id="887062.HGR_14824"/>
<comment type="caution">
    <text evidence="9">The sequence shown here is derived from an EMBL/GenBank/DDBJ whole genome shotgun (WGS) entry which is preliminary data.</text>
</comment>
<evidence type="ECO:0000259" key="8">
    <source>
        <dbReference type="Pfam" id="PF01923"/>
    </source>
</evidence>
<dbReference type="FunFam" id="1.20.1200.10:FF:000001">
    <property type="entry name" value="Cob(I)yrinic acid a,c-diamide adenosyltransferase"/>
    <property type="match status" value="1"/>
</dbReference>
<dbReference type="PANTHER" id="PTHR12213:SF0">
    <property type="entry name" value="CORRINOID ADENOSYLTRANSFERASE MMAB"/>
    <property type="match status" value="1"/>
</dbReference>
<evidence type="ECO:0000256" key="4">
    <source>
        <dbReference type="ARBA" id="ARBA00022741"/>
    </source>
</evidence>
<dbReference type="Proteomes" id="UP000016368">
    <property type="component" value="Unassembled WGS sequence"/>
</dbReference>
<evidence type="ECO:0000313" key="9">
    <source>
        <dbReference type="EMBL" id="EGI75763.1"/>
    </source>
</evidence>
<comment type="catalytic activity">
    <reaction evidence="6">
        <text>2 cob(II)alamin + AH2 + 2 ATP = 2 adenosylcob(III)alamin + 2 triphosphate + A + 2 H(+)</text>
        <dbReference type="Rhea" id="RHEA:53304"/>
        <dbReference type="ChEBI" id="CHEBI:13193"/>
        <dbReference type="ChEBI" id="CHEBI:15378"/>
        <dbReference type="ChEBI" id="CHEBI:16304"/>
        <dbReference type="ChEBI" id="CHEBI:17499"/>
        <dbReference type="ChEBI" id="CHEBI:18036"/>
        <dbReference type="ChEBI" id="CHEBI:18408"/>
        <dbReference type="ChEBI" id="CHEBI:30616"/>
    </reaction>
</comment>
<reference evidence="9 10" key="1">
    <citation type="journal article" date="2011" name="EMBO J.">
        <title>Structural diversity of bacterial flagellar motors.</title>
        <authorList>
            <person name="Chen S."/>
            <person name="Beeby M."/>
            <person name="Murphy G.E."/>
            <person name="Leadbetter J.R."/>
            <person name="Hendrixson D.R."/>
            <person name="Briegel A."/>
            <person name="Li Z."/>
            <person name="Shi J."/>
            <person name="Tocheva E.I."/>
            <person name="Muller A."/>
            <person name="Dobro M.J."/>
            <person name="Jensen G.J."/>
        </authorList>
    </citation>
    <scope>NUCLEOTIDE SEQUENCE [LARGE SCALE GENOMIC DNA]</scope>
    <source>
        <strain evidence="9 10">ATCC 19624</strain>
    </source>
</reference>
<evidence type="ECO:0000256" key="7">
    <source>
        <dbReference type="SAM" id="MobiDB-lite"/>
    </source>
</evidence>
<keyword evidence="3 6" id="KW-0808">Transferase</keyword>
<dbReference type="PANTHER" id="PTHR12213">
    <property type="entry name" value="CORRINOID ADENOSYLTRANSFERASE"/>
    <property type="match status" value="1"/>
</dbReference>
<keyword evidence="4 6" id="KW-0547">Nucleotide-binding</keyword>
<dbReference type="SUPFAM" id="SSF89028">
    <property type="entry name" value="Cobalamin adenosyltransferase-like"/>
    <property type="match status" value="1"/>
</dbReference>
<keyword evidence="5 6" id="KW-0067">ATP-binding</keyword>
<keyword evidence="6" id="KW-0169">Cobalamin biosynthesis</keyword>
<dbReference type="AlphaFoldDB" id="F3KWX6"/>
<evidence type="ECO:0000256" key="3">
    <source>
        <dbReference type="ARBA" id="ARBA00022679"/>
    </source>
</evidence>
<dbReference type="InterPro" id="IPR036451">
    <property type="entry name" value="CblAdoTrfase-like_sf"/>
</dbReference>
<protein>
    <recommendedName>
        <fullName evidence="6">Cobalamin adenosyltransferase</fullName>
        <ecNumber evidence="6">2.5.1.-</ecNumber>
    </recommendedName>
</protein>
<evidence type="ECO:0000256" key="2">
    <source>
        <dbReference type="ARBA" id="ARBA00011233"/>
    </source>
</evidence>
<dbReference type="GO" id="GO:0009236">
    <property type="term" value="P:cobalamin biosynthetic process"/>
    <property type="evidence" value="ECO:0007669"/>
    <property type="project" value="UniProtKB-UniRule"/>
</dbReference>
<dbReference type="GO" id="GO:0005524">
    <property type="term" value="F:ATP binding"/>
    <property type="evidence" value="ECO:0007669"/>
    <property type="project" value="UniProtKB-UniRule"/>
</dbReference>
<sequence>MGNRLTQIATRTGDDGTTGLGDNSRVPKDDLRVQAMGDVDELNSHLGLLLCEPLPDAVRALLVEVQHELFNLGGELSIPGFELLKAQAVLTLDEALATHNATLPRLKEFILPAGTRAAAQAHVCRTVARRAERALVALGAREAVRPEPRQYLNRLSDLLFVLARVLNRMDGGDDVYWRSERLRRGEEE</sequence>
<dbReference type="Pfam" id="PF01923">
    <property type="entry name" value="Cob_adeno_trans"/>
    <property type="match status" value="1"/>
</dbReference>
<dbReference type="OrthoDB" id="9778896at2"/>
<comment type="similarity">
    <text evidence="1 6">Belongs to the Cob(I)alamin adenosyltransferase family.</text>
</comment>
<evidence type="ECO:0000313" key="10">
    <source>
        <dbReference type="Proteomes" id="UP000016368"/>
    </source>
</evidence>
<keyword evidence="10" id="KW-1185">Reference proteome</keyword>